<dbReference type="PROSITE" id="PS50294">
    <property type="entry name" value="WD_REPEATS_REGION"/>
    <property type="match status" value="4"/>
</dbReference>
<evidence type="ECO:0000313" key="7">
    <source>
        <dbReference type="Proteomes" id="UP000000599"/>
    </source>
</evidence>
<dbReference type="PANTHER" id="PTHR22847:SF637">
    <property type="entry name" value="WD REPEAT DOMAIN 5B"/>
    <property type="match status" value="1"/>
</dbReference>
<dbReference type="PROSITE" id="PS50082">
    <property type="entry name" value="WD_REPEATS_2"/>
    <property type="match status" value="5"/>
</dbReference>
<keyword evidence="7" id="KW-1185">Reference proteome</keyword>
<dbReference type="OrthoDB" id="674604at2759"/>
<evidence type="ECO:0000313" key="6">
    <source>
        <dbReference type="EMBL" id="CAG87765.2"/>
    </source>
</evidence>
<dbReference type="SMART" id="SM00320">
    <property type="entry name" value="WD40"/>
    <property type="match status" value="6"/>
</dbReference>
<dbReference type="InterPro" id="IPR019775">
    <property type="entry name" value="WD40_repeat_CS"/>
</dbReference>
<organism evidence="6 7">
    <name type="scientific">Debaryomyces hansenii (strain ATCC 36239 / CBS 767 / BCRC 21394 / JCM 1990 / NBRC 0083 / IGC 2968)</name>
    <name type="common">Yeast</name>
    <name type="synonym">Torulaspora hansenii</name>
    <dbReference type="NCBI Taxonomy" id="284592"/>
    <lineage>
        <taxon>Eukaryota</taxon>
        <taxon>Fungi</taxon>
        <taxon>Dikarya</taxon>
        <taxon>Ascomycota</taxon>
        <taxon>Saccharomycotina</taxon>
        <taxon>Pichiomycetes</taxon>
        <taxon>Debaryomycetaceae</taxon>
        <taxon>Debaryomyces</taxon>
    </lineage>
</organism>
<dbReference type="Gene3D" id="2.130.10.10">
    <property type="entry name" value="YVTN repeat-like/Quinoprotein amine dehydrogenase"/>
    <property type="match status" value="1"/>
</dbReference>
<dbReference type="KEGG" id="dha:DEHA2E05016g"/>
<accession>Q6BQI2</accession>
<dbReference type="PROSITE" id="PS00678">
    <property type="entry name" value="WD_REPEATS_1"/>
    <property type="match status" value="1"/>
</dbReference>
<feature type="repeat" description="WD" evidence="3">
    <location>
        <begin position="171"/>
        <end position="212"/>
    </location>
</feature>
<feature type="repeat" description="WD" evidence="3">
    <location>
        <begin position="86"/>
        <end position="128"/>
    </location>
</feature>
<dbReference type="eggNOG" id="KOG0266">
    <property type="taxonomic scope" value="Eukaryota"/>
</dbReference>
<dbReference type="OMA" id="NYALKCT"/>
<dbReference type="GO" id="GO:0048188">
    <property type="term" value="C:Set1C/COMPASS complex"/>
    <property type="evidence" value="ECO:0007669"/>
    <property type="project" value="TreeGrafter"/>
</dbReference>
<dbReference type="Pfam" id="PF25175">
    <property type="entry name" value="Beta-prop_WDR5"/>
    <property type="match status" value="1"/>
</dbReference>
<dbReference type="InterPro" id="IPR015943">
    <property type="entry name" value="WD40/YVTN_repeat-like_dom_sf"/>
</dbReference>
<dbReference type="CDD" id="cd00200">
    <property type="entry name" value="WD40"/>
    <property type="match status" value="1"/>
</dbReference>
<dbReference type="EMBL" id="CR382137">
    <property type="protein sequence ID" value="CAG87765.2"/>
    <property type="molecule type" value="Genomic_DNA"/>
</dbReference>
<dbReference type="PRINTS" id="PR00320">
    <property type="entry name" value="GPROTEINBRPT"/>
</dbReference>
<dbReference type="STRING" id="284592.Q6BQI2"/>
<dbReference type="PANTHER" id="PTHR22847">
    <property type="entry name" value="WD40 REPEAT PROTEIN"/>
    <property type="match status" value="1"/>
</dbReference>
<reference evidence="6 7" key="1">
    <citation type="journal article" date="2004" name="Nature">
        <title>Genome evolution in yeasts.</title>
        <authorList>
            <consortium name="Genolevures"/>
            <person name="Dujon B."/>
            <person name="Sherman D."/>
            <person name="Fischer G."/>
            <person name="Durrens P."/>
            <person name="Casaregola S."/>
            <person name="Lafontaine I."/>
            <person name="de Montigny J."/>
            <person name="Marck C."/>
            <person name="Neuveglise C."/>
            <person name="Talla E."/>
            <person name="Goffard N."/>
            <person name="Frangeul L."/>
            <person name="Aigle M."/>
            <person name="Anthouard V."/>
            <person name="Babour A."/>
            <person name="Barbe V."/>
            <person name="Barnay S."/>
            <person name="Blanchin S."/>
            <person name="Beckerich J.M."/>
            <person name="Beyne E."/>
            <person name="Bleykasten C."/>
            <person name="Boisrame A."/>
            <person name="Boyer J."/>
            <person name="Cattolico L."/>
            <person name="Confanioleri F."/>
            <person name="de Daruvar A."/>
            <person name="Despons L."/>
            <person name="Fabre E."/>
            <person name="Fairhead C."/>
            <person name="Ferry-Dumazet H."/>
            <person name="Groppi A."/>
            <person name="Hantraye F."/>
            <person name="Hennequin C."/>
            <person name="Jauniaux N."/>
            <person name="Joyet P."/>
            <person name="Kachouri R."/>
            <person name="Kerrest A."/>
            <person name="Koszul R."/>
            <person name="Lemaire M."/>
            <person name="Lesur I."/>
            <person name="Ma L."/>
            <person name="Muller H."/>
            <person name="Nicaud J.M."/>
            <person name="Nikolski M."/>
            <person name="Oztas S."/>
            <person name="Ozier-Kalogeropoulos O."/>
            <person name="Pellenz S."/>
            <person name="Potier S."/>
            <person name="Richard G.F."/>
            <person name="Straub M.L."/>
            <person name="Suleau A."/>
            <person name="Swennene D."/>
            <person name="Tekaia F."/>
            <person name="Wesolowski-Louvel M."/>
            <person name="Westhof E."/>
            <person name="Wirth B."/>
            <person name="Zeniou-Meyer M."/>
            <person name="Zivanovic I."/>
            <person name="Bolotin-Fukuhara M."/>
            <person name="Thierry A."/>
            <person name="Bouchier C."/>
            <person name="Caudron B."/>
            <person name="Scarpelli C."/>
            <person name="Gaillardin C."/>
            <person name="Weissenbach J."/>
            <person name="Wincker P."/>
            <person name="Souciet J.L."/>
        </authorList>
    </citation>
    <scope>NUCLEOTIDE SEQUENCE [LARGE SCALE GENOMIC DNA]</scope>
    <source>
        <strain evidence="7">ATCC 36239 / CBS 767 / BCRC 21394 / JCM 1990 / NBRC 0083 / IGC 2968</strain>
    </source>
</reference>
<feature type="repeat" description="WD" evidence="3">
    <location>
        <begin position="235"/>
        <end position="269"/>
    </location>
</feature>
<evidence type="ECO:0000256" key="2">
    <source>
        <dbReference type="ARBA" id="ARBA00022737"/>
    </source>
</evidence>
<proteinExistence type="predicted"/>
<dbReference type="RefSeq" id="XP_459538.2">
    <property type="nucleotide sequence ID" value="XM_459538.1"/>
</dbReference>
<protein>
    <submittedName>
        <fullName evidence="6">DEHA2E05016p</fullName>
    </submittedName>
</protein>
<feature type="compositionally biased region" description="Basic and acidic residues" evidence="4">
    <location>
        <begin position="1"/>
        <end position="10"/>
    </location>
</feature>
<feature type="region of interest" description="Disordered" evidence="4">
    <location>
        <begin position="1"/>
        <end position="20"/>
    </location>
</feature>
<evidence type="ECO:0000256" key="3">
    <source>
        <dbReference type="PROSITE-ProRule" id="PRU00221"/>
    </source>
</evidence>
<feature type="domain" description="WDR5-like beta-propeller" evidence="5">
    <location>
        <begin position="48"/>
        <end position="353"/>
    </location>
</feature>
<dbReference type="GO" id="GO:0042393">
    <property type="term" value="F:histone binding"/>
    <property type="evidence" value="ECO:0007669"/>
    <property type="project" value="TreeGrafter"/>
</dbReference>
<dbReference type="InterPro" id="IPR020472">
    <property type="entry name" value="WD40_PAC1"/>
</dbReference>
<dbReference type="SUPFAM" id="SSF50978">
    <property type="entry name" value="WD40 repeat-like"/>
    <property type="match status" value="1"/>
</dbReference>
<evidence type="ECO:0000256" key="4">
    <source>
        <dbReference type="SAM" id="MobiDB-lite"/>
    </source>
</evidence>
<gene>
    <name evidence="6" type="ordered locus">DEHA2E05016g</name>
</gene>
<keyword evidence="1 3" id="KW-0853">WD repeat</keyword>
<name>Q6BQI2_DEBHA</name>
<dbReference type="VEuPathDB" id="FungiDB:DEHA2E05016g"/>
<dbReference type="InterPro" id="IPR059122">
    <property type="entry name" value="Beta-prop_WDR5-like"/>
</dbReference>
<evidence type="ECO:0000259" key="5">
    <source>
        <dbReference type="Pfam" id="PF25175"/>
    </source>
</evidence>
<dbReference type="AlphaFoldDB" id="Q6BQI2"/>
<dbReference type="InterPro" id="IPR001680">
    <property type="entry name" value="WD40_rpt"/>
</dbReference>
<sequence length="379" mass="41595">MYSRREKDNDMAESSLKRQKLSIQNDEEGITISMDDLYKEKYSINKGSLSINTIKISPNGTKFAIGSSDTKVKIFNLSNGELLTELIGHTKGISDLEFSPINSDIIASCSDDLTIRLWSIKKAQCLKVLKKHTYHVTAVKFSSKGNILISGSADETITIWDIVSGITLKTLAAHSDPVSSLALTPDSTMIASASYDGLMRLFDLETGQCLKTLTYNSSSHGTATASTTDVVNLPISNVTFSPNGKYILSSSLDGVLRLWDYMNNKVIKTYLGIGGGEVPISEVYNCSAKFITKTKDPLIISGSDKSGLLIWDVQSKKIVYQFKSSDEPVFDIDIYDEGRIIASCSKDGTINIMEMNPKYFKPTEVHPETNSLPESPESS</sequence>
<dbReference type="GeneID" id="2902599"/>
<evidence type="ECO:0000256" key="1">
    <source>
        <dbReference type="ARBA" id="ARBA00022574"/>
    </source>
</evidence>
<feature type="repeat" description="WD" evidence="3">
    <location>
        <begin position="129"/>
        <end position="170"/>
    </location>
</feature>
<dbReference type="HOGENOM" id="CLU_000288_57_1_1"/>
<keyword evidence="2" id="KW-0677">Repeat</keyword>
<dbReference type="Proteomes" id="UP000000599">
    <property type="component" value="Chromosome E"/>
</dbReference>
<feature type="repeat" description="WD" evidence="3">
    <location>
        <begin position="44"/>
        <end position="85"/>
    </location>
</feature>
<dbReference type="InParanoid" id="Q6BQI2"/>
<dbReference type="InterPro" id="IPR036322">
    <property type="entry name" value="WD40_repeat_dom_sf"/>
</dbReference>